<dbReference type="GeneID" id="83013620"/>
<protein>
    <submittedName>
        <fullName evidence="1">Virus attachment protein p12 family</fullName>
    </submittedName>
</protein>
<dbReference type="RefSeq" id="WP_074431760.1">
    <property type="nucleotide sequence ID" value="NZ_CYYT01000001.1"/>
</dbReference>
<dbReference type="Proteomes" id="UP000095558">
    <property type="component" value="Unassembled WGS sequence"/>
</dbReference>
<gene>
    <name evidence="1" type="ORF">ERS852470_01283</name>
</gene>
<organism evidence="1 2">
    <name type="scientific">Clostridium disporicum</name>
    <dbReference type="NCBI Taxonomy" id="84024"/>
    <lineage>
        <taxon>Bacteria</taxon>
        <taxon>Bacillati</taxon>
        <taxon>Bacillota</taxon>
        <taxon>Clostridia</taxon>
        <taxon>Eubacteriales</taxon>
        <taxon>Clostridiaceae</taxon>
        <taxon>Clostridium</taxon>
    </lineage>
</organism>
<dbReference type="Pfam" id="PF12669">
    <property type="entry name" value="FeoB_associated"/>
    <property type="match status" value="1"/>
</dbReference>
<accession>A0A174BT92</accession>
<dbReference type="AlphaFoldDB" id="A0A174BT92"/>
<evidence type="ECO:0000313" key="2">
    <source>
        <dbReference type="Proteomes" id="UP000095558"/>
    </source>
</evidence>
<proteinExistence type="predicted"/>
<dbReference type="EMBL" id="CYZV01000011">
    <property type="protein sequence ID" value="CUO03379.1"/>
    <property type="molecule type" value="Genomic_DNA"/>
</dbReference>
<evidence type="ECO:0000313" key="1">
    <source>
        <dbReference type="EMBL" id="CUO03379.1"/>
    </source>
</evidence>
<name>A0A174BT92_9CLOT</name>
<sequence length="49" mass="5275">MANFIIGGIVLVLLILAIRKIVKNNKSCGCHCSGCSQAKSCNNKLEIKK</sequence>
<reference evidence="1 2" key="1">
    <citation type="submission" date="2015-09" db="EMBL/GenBank/DDBJ databases">
        <authorList>
            <consortium name="Pathogen Informatics"/>
        </authorList>
    </citation>
    <scope>NUCLEOTIDE SEQUENCE [LARGE SCALE GENOMIC DNA]</scope>
    <source>
        <strain evidence="1 2">2789STDY5834855</strain>
    </source>
</reference>